<sequence length="180" mass="19155">MGKKVLILSTSPRAGGNSETLADEFMRGAAEAGHDVKKICLYDKKINFCKGCLACQATRKCVIHDDAETIVAQMKQADVLAFATPIYFYEMSGQMKTLLDRTNPLFPAKYAFGGVYLLATSADGDAGSMDGAVKGLEGWISCFPPARLAGVVRGTGADEKGAIRDKTGALAEAYEMGKNV</sequence>
<dbReference type="Proteomes" id="UP000198508">
    <property type="component" value="Unassembled WGS sequence"/>
</dbReference>
<keyword evidence="1" id="KW-0285">Flavoprotein</keyword>
<evidence type="ECO:0000256" key="1">
    <source>
        <dbReference type="ARBA" id="ARBA00022630"/>
    </source>
</evidence>
<evidence type="ECO:0000259" key="3">
    <source>
        <dbReference type="Pfam" id="PF03358"/>
    </source>
</evidence>
<dbReference type="GO" id="GO:0016491">
    <property type="term" value="F:oxidoreductase activity"/>
    <property type="evidence" value="ECO:0007669"/>
    <property type="project" value="InterPro"/>
</dbReference>
<dbReference type="EMBL" id="FOIM01000039">
    <property type="protein sequence ID" value="SEU16206.1"/>
    <property type="molecule type" value="Genomic_DNA"/>
</dbReference>
<dbReference type="Pfam" id="PF03358">
    <property type="entry name" value="FMN_red"/>
    <property type="match status" value="1"/>
</dbReference>
<dbReference type="PANTHER" id="PTHR43278:SF2">
    <property type="entry name" value="IRON-SULFUR FLAVOPROTEIN"/>
    <property type="match status" value="1"/>
</dbReference>
<reference evidence="5" key="1">
    <citation type="submission" date="2016-10" db="EMBL/GenBank/DDBJ databases">
        <authorList>
            <person name="Varghese N."/>
            <person name="Submissions S."/>
        </authorList>
    </citation>
    <scope>NUCLEOTIDE SEQUENCE [LARGE SCALE GENOMIC DNA]</scope>
    <source>
        <strain evidence="5">NLAE-zl-G277</strain>
    </source>
</reference>
<feature type="domain" description="NADPH-dependent FMN reductase-like" evidence="3">
    <location>
        <begin position="4"/>
        <end position="133"/>
    </location>
</feature>
<dbReference type="Gene3D" id="3.40.50.360">
    <property type="match status" value="1"/>
</dbReference>
<dbReference type="InterPro" id="IPR029039">
    <property type="entry name" value="Flavoprotein-like_sf"/>
</dbReference>
<accession>A0A1I0JYR0</accession>
<dbReference type="STRING" id="460384.SAMN05216313_13921"/>
<evidence type="ECO:0000313" key="4">
    <source>
        <dbReference type="EMBL" id="SEU16206.1"/>
    </source>
</evidence>
<proteinExistence type="predicted"/>
<dbReference type="SUPFAM" id="SSF52218">
    <property type="entry name" value="Flavoproteins"/>
    <property type="match status" value="1"/>
</dbReference>
<dbReference type="AlphaFoldDB" id="A0A1I0JYR0"/>
<evidence type="ECO:0000313" key="5">
    <source>
        <dbReference type="Proteomes" id="UP000198508"/>
    </source>
</evidence>
<protein>
    <submittedName>
        <fullName evidence="4">Multimeric flavodoxin WrbA</fullName>
    </submittedName>
</protein>
<dbReference type="PANTHER" id="PTHR43278">
    <property type="entry name" value="NAD(P)H-DEPENDENT FMN-CONTAINING OXIDOREDUCTASE YWQN-RELATED"/>
    <property type="match status" value="1"/>
</dbReference>
<keyword evidence="2" id="KW-0288">FMN</keyword>
<dbReference type="RefSeq" id="WP_092370451.1">
    <property type="nucleotide sequence ID" value="NZ_DAINWJ010000020.1"/>
</dbReference>
<organism evidence="4 5">
    <name type="scientific">Enterocloster lavalensis</name>
    <dbReference type="NCBI Taxonomy" id="460384"/>
    <lineage>
        <taxon>Bacteria</taxon>
        <taxon>Bacillati</taxon>
        <taxon>Bacillota</taxon>
        <taxon>Clostridia</taxon>
        <taxon>Lachnospirales</taxon>
        <taxon>Lachnospiraceae</taxon>
        <taxon>Enterocloster</taxon>
    </lineage>
</organism>
<keyword evidence="5" id="KW-1185">Reference proteome</keyword>
<evidence type="ECO:0000256" key="2">
    <source>
        <dbReference type="ARBA" id="ARBA00022643"/>
    </source>
</evidence>
<dbReference type="GeneID" id="93280640"/>
<name>A0A1I0JYR0_9FIRM</name>
<dbReference type="InterPro" id="IPR051796">
    <property type="entry name" value="ISF_SsuE-like"/>
</dbReference>
<dbReference type="InterPro" id="IPR005025">
    <property type="entry name" value="FMN_Rdtase-like_dom"/>
</dbReference>
<gene>
    <name evidence="4" type="ORF">SAMN05216313_13921</name>
</gene>